<dbReference type="EMBL" id="JRKL02000650">
    <property type="protein sequence ID" value="KAF3969422.1"/>
    <property type="molecule type" value="Genomic_DNA"/>
</dbReference>
<feature type="transmembrane region" description="Helical" evidence="1">
    <location>
        <begin position="63"/>
        <end position="85"/>
    </location>
</feature>
<reference evidence="2" key="1">
    <citation type="submission" date="2020-03" db="EMBL/GenBank/DDBJ databases">
        <title>Castanea mollissima Vanexum genome sequencing.</title>
        <authorList>
            <person name="Staton M."/>
        </authorList>
    </citation>
    <scope>NUCLEOTIDE SEQUENCE</scope>
    <source>
        <tissue evidence="2">Leaf</tissue>
    </source>
</reference>
<proteinExistence type="predicted"/>
<dbReference type="PANTHER" id="PTHR45270:SF4">
    <property type="entry name" value="CHAPERONE DNAJ-DOMAIN SUPERFAMILY PROTEIN"/>
    <property type="match status" value="1"/>
</dbReference>
<name>A0A8J4RQ18_9ROSI</name>
<feature type="transmembrane region" description="Helical" evidence="1">
    <location>
        <begin position="12"/>
        <end position="30"/>
    </location>
</feature>
<dbReference type="InterPro" id="IPR001623">
    <property type="entry name" value="DnaJ_domain"/>
</dbReference>
<evidence type="ECO:0000313" key="3">
    <source>
        <dbReference type="Proteomes" id="UP000737018"/>
    </source>
</evidence>
<keyword evidence="3" id="KW-1185">Reference proteome</keyword>
<dbReference type="AlphaFoldDB" id="A0A8J4RQ18"/>
<evidence type="ECO:0008006" key="4">
    <source>
        <dbReference type="Google" id="ProtNLM"/>
    </source>
</evidence>
<accession>A0A8J4RQ18</accession>
<gene>
    <name evidence="2" type="ORF">CMV_006783</name>
</gene>
<evidence type="ECO:0000256" key="1">
    <source>
        <dbReference type="SAM" id="Phobius"/>
    </source>
</evidence>
<evidence type="ECO:0000313" key="2">
    <source>
        <dbReference type="EMBL" id="KAF3969422.1"/>
    </source>
</evidence>
<dbReference type="SUPFAM" id="SSF46565">
    <property type="entry name" value="Chaperone J-domain"/>
    <property type="match status" value="1"/>
</dbReference>
<organism evidence="2 3">
    <name type="scientific">Castanea mollissima</name>
    <name type="common">Chinese chestnut</name>
    <dbReference type="NCBI Taxonomy" id="60419"/>
    <lineage>
        <taxon>Eukaryota</taxon>
        <taxon>Viridiplantae</taxon>
        <taxon>Streptophyta</taxon>
        <taxon>Embryophyta</taxon>
        <taxon>Tracheophyta</taxon>
        <taxon>Spermatophyta</taxon>
        <taxon>Magnoliopsida</taxon>
        <taxon>eudicotyledons</taxon>
        <taxon>Gunneridae</taxon>
        <taxon>Pentapetalae</taxon>
        <taxon>rosids</taxon>
        <taxon>fabids</taxon>
        <taxon>Fagales</taxon>
        <taxon>Fagaceae</taxon>
        <taxon>Castanea</taxon>
    </lineage>
</organism>
<protein>
    <recommendedName>
        <fullName evidence="4">J domain-containing protein</fullName>
    </recommendedName>
</protein>
<feature type="transmembrane region" description="Helical" evidence="1">
    <location>
        <begin position="35"/>
        <end position="57"/>
    </location>
</feature>
<dbReference type="CDD" id="cd06257">
    <property type="entry name" value="DnaJ"/>
    <property type="match status" value="1"/>
</dbReference>
<comment type="caution">
    <text evidence="2">The sequence shown here is derived from an EMBL/GenBank/DDBJ whole genome shotgun (WGS) entry which is preliminary data.</text>
</comment>
<keyword evidence="1" id="KW-0472">Membrane</keyword>
<dbReference type="Proteomes" id="UP000737018">
    <property type="component" value="Unassembled WGS sequence"/>
</dbReference>
<dbReference type="OrthoDB" id="1748846at2759"/>
<sequence length="155" mass="17529">MDSFLRIGKTSVFSVIWFSIFSVIAMVGLLNFLVVLALAALIGVFVGFTHAILVVAISGTVFLWFYGSFWTTTFVIFLGGLAFMLSHERIALLITTVRTNSELTFEEEVVRLLNCTDHYLVLGLSWCEDIDVSVLKREYRKKAMLVHPDKTLQQK</sequence>
<dbReference type="Gene3D" id="1.10.287.110">
    <property type="entry name" value="DnaJ domain"/>
    <property type="match status" value="1"/>
</dbReference>
<keyword evidence="1" id="KW-1133">Transmembrane helix</keyword>
<dbReference type="PANTHER" id="PTHR45270">
    <property type="entry name" value="OS03G0832900 PROTEIN"/>
    <property type="match status" value="1"/>
</dbReference>
<dbReference type="InterPro" id="IPR036869">
    <property type="entry name" value="J_dom_sf"/>
</dbReference>
<keyword evidence="1" id="KW-0812">Transmembrane</keyword>